<dbReference type="Gene3D" id="2.70.98.70">
    <property type="match status" value="1"/>
</dbReference>
<dbReference type="GO" id="GO:0042597">
    <property type="term" value="C:periplasmic space"/>
    <property type="evidence" value="ECO:0007669"/>
    <property type="project" value="UniProtKB-SubCell"/>
</dbReference>
<evidence type="ECO:0000256" key="5">
    <source>
        <dbReference type="SAM" id="MobiDB-lite"/>
    </source>
</evidence>
<dbReference type="GO" id="GO:0016829">
    <property type="term" value="F:lyase activity"/>
    <property type="evidence" value="ECO:0007669"/>
    <property type="project" value="UniProtKB-KW"/>
</dbReference>
<gene>
    <name evidence="8" type="ORF">C9I28_16475</name>
</gene>
<dbReference type="OrthoDB" id="9147455at2"/>
<evidence type="ECO:0000313" key="8">
    <source>
        <dbReference type="EMBL" id="AVR97062.1"/>
    </source>
</evidence>
<keyword evidence="2 6" id="KW-0732">Signal</keyword>
<dbReference type="SUPFAM" id="SSF48230">
    <property type="entry name" value="Chondroitin AC/alginate lyase"/>
    <property type="match status" value="1"/>
</dbReference>
<evidence type="ECO:0000256" key="4">
    <source>
        <dbReference type="ARBA" id="ARBA00023239"/>
    </source>
</evidence>
<comment type="subcellular location">
    <subcellularLocation>
        <location evidence="1">Periplasm</location>
    </subcellularLocation>
</comment>
<evidence type="ECO:0000313" key="9">
    <source>
        <dbReference type="Proteomes" id="UP000240505"/>
    </source>
</evidence>
<feature type="domain" description="Heparinase II/III-like C-terminal" evidence="7">
    <location>
        <begin position="570"/>
        <end position="764"/>
    </location>
</feature>
<reference evidence="8 9" key="1">
    <citation type="submission" date="2018-03" db="EMBL/GenBank/DDBJ databases">
        <title>Massilia armeniaca sp. nov., isolated from desert soil.</title>
        <authorList>
            <person name="Huang H."/>
            <person name="Ren M."/>
        </authorList>
    </citation>
    <scope>NUCLEOTIDE SEQUENCE [LARGE SCALE GENOMIC DNA]</scope>
    <source>
        <strain evidence="8 9">ZMN-3</strain>
    </source>
</reference>
<feature type="region of interest" description="Disordered" evidence="5">
    <location>
        <begin position="988"/>
        <end position="1010"/>
    </location>
</feature>
<evidence type="ECO:0000256" key="1">
    <source>
        <dbReference type="ARBA" id="ARBA00004418"/>
    </source>
</evidence>
<feature type="signal peptide" evidence="6">
    <location>
        <begin position="1"/>
        <end position="24"/>
    </location>
</feature>
<evidence type="ECO:0000256" key="6">
    <source>
        <dbReference type="SAM" id="SignalP"/>
    </source>
</evidence>
<feature type="chain" id="PRO_5015341511" description="Heparinase II/III-like C-terminal domain-containing protein" evidence="6">
    <location>
        <begin position="25"/>
        <end position="1010"/>
    </location>
</feature>
<dbReference type="Proteomes" id="UP000240505">
    <property type="component" value="Chromosome"/>
</dbReference>
<keyword evidence="4" id="KW-0456">Lyase</keyword>
<sequence length="1010" mass="111361">MPRLRHITALTLLAISSITVPHSAAALDIKSEHPRLFATKTDFAALKAAIPTVALPAKYGTVTLKIKPGQLTSRDFKNALIFGTLSHPGNHLYIRHVDDWDTENTIGLQIMLLYSDTNALVNKRINIARSNTATITIHYNNPDKFVSLVVDGGTIEGGAPQPWRQGWEPDQANPQPYYFAKRENDEVLEFKVENSTMDEVWNGRNLDWRLGGAYYFFIEQAKKKVATVMGCSSQPIPSDVNHACNVNTASRAIITETAAELGLAYQLTGQKPYADAALAYSRHIASVPVHTNGEWSMGARVGALGMIYDWIYDYLQEADRADIRAKIKETIRYDVAGTDNDLVGMICGNLNPLAGTTFACSKTANITRNYISGHHGSAIQGAALGLLAIADRETKAEVMPMIDTLHWHQVHQDGDRMAGFLPTRNYISQDGGHQSLFTYGTGDELLLRMAMWRKVQTSGTDALIDAHSNFAPKLVLPYLYGMRKGYVDGARTDWDGTFPAAGDNYDTHSTDGPIASVTLAAALAGDGIAAAFYKDQIQAPRLLWNTEPLWERLYFPGTLAQPRANDLPLAKHFAVAGNVLMRDTWHYNDAVLLDFKSTSFASENHHHLDQNSFSLFYRAPLLVDSGKYDDYYTAHWENYYRRTIAHNTIVVFDPQEAFMRDGKTFSNDGGQWYRGEIYPTLEQIKPGGINALDGVTAFETGDHYTYAVGNASKAYKSGATEKLHHEQGFHRSIIYLRQDGAKPIVLVHDRINSPKKLLATSLLHSVERPETFASQRYLDGGRYAIDGAANPPLRIRNGGGMVTVEPLLPKQATIRIVGGSAAEGRRCVQRPDVSRTTPDEYDCRFTVRGADGISYNYPPRNVFWSPQPPAPDAGNWRIEIAPAAEGATGWQFQRFLNVLRVGVDDGTPKAPENPTSELLASSDNSADAVKLDNDQTVVFSTTYAPVKTLKWGPQNPAASMLVAGLEADKYYRIVCNASTECSVVQEAGEGPGRYKSSAKGVLDYPPAGRR</sequence>
<keyword evidence="9" id="KW-1185">Reference proteome</keyword>
<dbReference type="AlphaFoldDB" id="A0A2R4CBX2"/>
<dbReference type="EMBL" id="CP028324">
    <property type="protein sequence ID" value="AVR97062.1"/>
    <property type="molecule type" value="Genomic_DNA"/>
</dbReference>
<evidence type="ECO:0000256" key="2">
    <source>
        <dbReference type="ARBA" id="ARBA00022729"/>
    </source>
</evidence>
<organism evidence="8 9">
    <name type="scientific">Pseudoduganella armeniaca</name>
    <dbReference type="NCBI Taxonomy" id="2072590"/>
    <lineage>
        <taxon>Bacteria</taxon>
        <taxon>Pseudomonadati</taxon>
        <taxon>Pseudomonadota</taxon>
        <taxon>Betaproteobacteria</taxon>
        <taxon>Burkholderiales</taxon>
        <taxon>Oxalobacteraceae</taxon>
        <taxon>Telluria group</taxon>
        <taxon>Pseudoduganella</taxon>
    </lineage>
</organism>
<proteinExistence type="predicted"/>
<accession>A0A2R4CBX2</accession>
<dbReference type="PANTHER" id="PTHR39210">
    <property type="entry name" value="HEPARIN-SULFATE LYASE"/>
    <property type="match status" value="1"/>
</dbReference>
<dbReference type="PANTHER" id="PTHR39210:SF1">
    <property type="entry name" value="HEPARIN-SULFATE LYASE"/>
    <property type="match status" value="1"/>
</dbReference>
<dbReference type="Gene3D" id="1.50.10.100">
    <property type="entry name" value="Chondroitin AC/alginate lyase"/>
    <property type="match status" value="1"/>
</dbReference>
<dbReference type="Pfam" id="PF07940">
    <property type="entry name" value="Hepar_II_III_C"/>
    <property type="match status" value="1"/>
</dbReference>
<dbReference type="InterPro" id="IPR012480">
    <property type="entry name" value="Hepar_II_III_C"/>
</dbReference>
<name>A0A2R4CBX2_9BURK</name>
<dbReference type="KEGG" id="masz:C9I28_16475"/>
<dbReference type="RefSeq" id="WP_107142411.1">
    <property type="nucleotide sequence ID" value="NZ_CP028324.1"/>
</dbReference>
<keyword evidence="3" id="KW-0574">Periplasm</keyword>
<protein>
    <recommendedName>
        <fullName evidence="7">Heparinase II/III-like C-terminal domain-containing protein</fullName>
    </recommendedName>
</protein>
<evidence type="ECO:0000256" key="3">
    <source>
        <dbReference type="ARBA" id="ARBA00022764"/>
    </source>
</evidence>
<evidence type="ECO:0000259" key="7">
    <source>
        <dbReference type="Pfam" id="PF07940"/>
    </source>
</evidence>
<dbReference type="InterPro" id="IPR008929">
    <property type="entry name" value="Chondroitin_lyas"/>
</dbReference>